<protein>
    <submittedName>
        <fullName evidence="2">Uncharacterized protein</fullName>
    </submittedName>
</protein>
<dbReference type="Proteomes" id="UP000325577">
    <property type="component" value="Linkage Group LG12"/>
</dbReference>
<dbReference type="EMBL" id="CM018035">
    <property type="protein sequence ID" value="KAA8542345.1"/>
    <property type="molecule type" value="Genomic_DNA"/>
</dbReference>
<feature type="region of interest" description="Disordered" evidence="1">
    <location>
        <begin position="1"/>
        <end position="50"/>
    </location>
</feature>
<evidence type="ECO:0000256" key="1">
    <source>
        <dbReference type="SAM" id="MobiDB-lite"/>
    </source>
</evidence>
<evidence type="ECO:0000313" key="3">
    <source>
        <dbReference type="Proteomes" id="UP000325577"/>
    </source>
</evidence>
<dbReference type="PANTHER" id="PTHR36078:SF2">
    <property type="entry name" value="OS09G0473966 PROTEIN"/>
    <property type="match status" value="1"/>
</dbReference>
<feature type="compositionally biased region" description="Low complexity" evidence="1">
    <location>
        <begin position="1"/>
        <end position="23"/>
    </location>
</feature>
<dbReference type="OrthoDB" id="1669448at2759"/>
<keyword evidence="3" id="KW-1185">Reference proteome</keyword>
<feature type="region of interest" description="Disordered" evidence="1">
    <location>
        <begin position="112"/>
        <end position="154"/>
    </location>
</feature>
<reference evidence="2 3" key="1">
    <citation type="submission" date="2019-09" db="EMBL/GenBank/DDBJ databases">
        <title>A chromosome-level genome assembly of the Chinese tupelo Nyssa sinensis.</title>
        <authorList>
            <person name="Yang X."/>
            <person name="Kang M."/>
            <person name="Yang Y."/>
            <person name="Xiong H."/>
            <person name="Wang M."/>
            <person name="Zhang Z."/>
            <person name="Wang Z."/>
            <person name="Wu H."/>
            <person name="Ma T."/>
            <person name="Liu J."/>
            <person name="Xi Z."/>
        </authorList>
    </citation>
    <scope>NUCLEOTIDE SEQUENCE [LARGE SCALE GENOMIC DNA]</scope>
    <source>
        <strain evidence="2">J267</strain>
        <tissue evidence="2">Leaf</tissue>
    </source>
</reference>
<organism evidence="2 3">
    <name type="scientific">Nyssa sinensis</name>
    <dbReference type="NCBI Taxonomy" id="561372"/>
    <lineage>
        <taxon>Eukaryota</taxon>
        <taxon>Viridiplantae</taxon>
        <taxon>Streptophyta</taxon>
        <taxon>Embryophyta</taxon>
        <taxon>Tracheophyta</taxon>
        <taxon>Spermatophyta</taxon>
        <taxon>Magnoliopsida</taxon>
        <taxon>eudicotyledons</taxon>
        <taxon>Gunneridae</taxon>
        <taxon>Pentapetalae</taxon>
        <taxon>asterids</taxon>
        <taxon>Cornales</taxon>
        <taxon>Nyssaceae</taxon>
        <taxon>Nyssa</taxon>
    </lineage>
</organism>
<proteinExistence type="predicted"/>
<evidence type="ECO:0000313" key="2">
    <source>
        <dbReference type="EMBL" id="KAA8542345.1"/>
    </source>
</evidence>
<name>A0A5J5BGT3_9ASTE</name>
<gene>
    <name evidence="2" type="ORF">F0562_023519</name>
</gene>
<feature type="compositionally biased region" description="Low complexity" evidence="1">
    <location>
        <begin position="129"/>
        <end position="145"/>
    </location>
</feature>
<sequence length="154" mass="16799">MATLPSSYSPSSPPSASNSENSATQPTAHAGCQHQDVATDNGIPGVLKKNPDLIDPFEDMNSEDHIQKFNKYEADYTSRLMAKYFSDKDIYGGNIFEEKMTIDGETIKASRWPGTRSYADPAQSFRDLSSSSSNSTADTTTNISNGKYPVKKEG</sequence>
<dbReference type="AlphaFoldDB" id="A0A5J5BGT3"/>
<dbReference type="PANTHER" id="PTHR36078">
    <property type="entry name" value="BNACNNG21220D PROTEIN"/>
    <property type="match status" value="1"/>
</dbReference>
<accession>A0A5J5BGT3</accession>